<dbReference type="InterPro" id="IPR008042">
    <property type="entry name" value="Retrotrans_Pao"/>
</dbReference>
<dbReference type="AlphaFoldDB" id="A0A0S7ENZ8"/>
<sequence length="268" mass="30847">MKPDDFCPTAKAEMHHFSDASDVGYGTASYLLLINEDGRRSCGLLMAKSRVAPLKKITVPRMELTAAVIAVKVDKLLRQELETPLGESVFWTDSLTVLRYIENDALRFKTFVANRVTFIREATSPSQWRYVNSSLNPADIASRGTKFTTLIQNHNWICGPHFLYEEESEWPTRPDIPNTMDKDSEIKKAALVSLLTMTEVSPIKKLVEYYSDWHKLKKAVAWMLRMKDLLHYLVEKRKECKEVAVLKESESLKQSQKVHEKLIRLRSQ</sequence>
<accession>A0A0S7ENZ8</accession>
<evidence type="ECO:0000313" key="1">
    <source>
        <dbReference type="EMBL" id="JAO05496.1"/>
    </source>
</evidence>
<proteinExistence type="predicted"/>
<dbReference type="Pfam" id="PF05380">
    <property type="entry name" value="Peptidase_A17"/>
    <property type="match status" value="1"/>
</dbReference>
<reference evidence="1" key="1">
    <citation type="submission" date="2014-12" db="EMBL/GenBank/DDBJ databases">
        <title>Parallel Evolution in Life History Adaptation Evident in the Tissue-Specific Poeciliopsis prolifica transcriptome.</title>
        <authorList>
            <person name="Jue N.K."/>
            <person name="Foley R.J."/>
            <person name="Obergfell C."/>
            <person name="Reznick D.N."/>
            <person name="O'Neill R.J."/>
            <person name="O'Neill M.J."/>
        </authorList>
    </citation>
    <scope>NUCLEOTIDE SEQUENCE</scope>
</reference>
<organism evidence="1">
    <name type="scientific">Poeciliopsis prolifica</name>
    <name type="common">blackstripe livebearer</name>
    <dbReference type="NCBI Taxonomy" id="188132"/>
    <lineage>
        <taxon>Eukaryota</taxon>
        <taxon>Metazoa</taxon>
        <taxon>Chordata</taxon>
        <taxon>Craniata</taxon>
        <taxon>Vertebrata</taxon>
        <taxon>Euteleostomi</taxon>
        <taxon>Actinopterygii</taxon>
        <taxon>Neopterygii</taxon>
        <taxon>Teleostei</taxon>
        <taxon>Neoteleostei</taxon>
        <taxon>Acanthomorphata</taxon>
        <taxon>Ovalentaria</taxon>
        <taxon>Atherinomorphae</taxon>
        <taxon>Cyprinodontiformes</taxon>
        <taxon>Poeciliidae</taxon>
        <taxon>Poeciliinae</taxon>
        <taxon>Poeciliopsis</taxon>
    </lineage>
</organism>
<dbReference type="PANTHER" id="PTHR47331">
    <property type="entry name" value="PHD-TYPE DOMAIN-CONTAINING PROTEIN"/>
    <property type="match status" value="1"/>
</dbReference>
<protein>
    <submittedName>
        <fullName evidence="1">PPUP8834</fullName>
    </submittedName>
</protein>
<dbReference type="PANTHER" id="PTHR47331:SF1">
    <property type="entry name" value="GAG-LIKE PROTEIN"/>
    <property type="match status" value="1"/>
</dbReference>
<gene>
    <name evidence="1" type="primary">PPUP8834</name>
</gene>
<dbReference type="EMBL" id="GBYX01476181">
    <property type="protein sequence ID" value="JAO05496.1"/>
    <property type="molecule type" value="Transcribed_RNA"/>
</dbReference>
<name>A0A0S7ENZ8_9TELE</name>